<dbReference type="CDD" id="cd02440">
    <property type="entry name" value="AdoMet_MTases"/>
    <property type="match status" value="1"/>
</dbReference>
<dbReference type="InterPro" id="IPR029063">
    <property type="entry name" value="SAM-dependent_MTases_sf"/>
</dbReference>
<dbReference type="GO" id="GO:0003676">
    <property type="term" value="F:nucleic acid binding"/>
    <property type="evidence" value="ECO:0007669"/>
    <property type="project" value="InterPro"/>
</dbReference>
<proteinExistence type="predicted"/>
<name>A0A0T5NUQ4_9RHOB</name>
<dbReference type="GO" id="GO:0008170">
    <property type="term" value="F:N-methyltransferase activity"/>
    <property type="evidence" value="ECO:0007669"/>
    <property type="project" value="UniProtKB-ARBA"/>
</dbReference>
<dbReference type="AlphaFoldDB" id="A0A0T5NUQ4"/>
<evidence type="ECO:0000256" key="5">
    <source>
        <dbReference type="ARBA" id="ARBA00022691"/>
    </source>
</evidence>
<evidence type="ECO:0000256" key="4">
    <source>
        <dbReference type="ARBA" id="ARBA00022679"/>
    </source>
</evidence>
<dbReference type="SUPFAM" id="SSF53335">
    <property type="entry name" value="S-adenosyl-L-methionine-dependent methyltransferases"/>
    <property type="match status" value="1"/>
</dbReference>
<evidence type="ECO:0000259" key="6">
    <source>
        <dbReference type="Pfam" id="PF05175"/>
    </source>
</evidence>
<dbReference type="GO" id="GO:0006364">
    <property type="term" value="P:rRNA processing"/>
    <property type="evidence" value="ECO:0007669"/>
    <property type="project" value="UniProtKB-KW"/>
</dbReference>
<comment type="caution">
    <text evidence="7">The sequence shown here is derived from an EMBL/GenBank/DDBJ whole genome shotgun (WGS) entry which is preliminary data.</text>
</comment>
<feature type="domain" description="Methyltransferase small" evidence="6">
    <location>
        <begin position="150"/>
        <end position="313"/>
    </location>
</feature>
<dbReference type="EMBL" id="LAXJ01000009">
    <property type="protein sequence ID" value="KRS12653.1"/>
    <property type="molecule type" value="Genomic_DNA"/>
</dbReference>
<keyword evidence="5" id="KW-0949">S-adenosyl-L-methionine</keyword>
<dbReference type="PANTHER" id="PTHR47816:SF4">
    <property type="entry name" value="RIBOSOMAL RNA SMALL SUBUNIT METHYLTRANSFERASE C"/>
    <property type="match status" value="1"/>
</dbReference>
<evidence type="ECO:0000256" key="2">
    <source>
        <dbReference type="ARBA" id="ARBA00022552"/>
    </source>
</evidence>
<dbReference type="OrthoDB" id="9816072at2"/>
<keyword evidence="4" id="KW-0808">Transferase</keyword>
<keyword evidence="8" id="KW-1185">Reference proteome</keyword>
<gene>
    <name evidence="7" type="ORF">XM53_10300</name>
</gene>
<dbReference type="InterPro" id="IPR046977">
    <property type="entry name" value="RsmC/RlmG"/>
</dbReference>
<evidence type="ECO:0000313" key="7">
    <source>
        <dbReference type="EMBL" id="KRS12653.1"/>
    </source>
</evidence>
<dbReference type="PATRIC" id="fig|1641875.4.peg.4478"/>
<dbReference type="GO" id="GO:0008757">
    <property type="term" value="F:S-adenosylmethionine-dependent methyltransferase activity"/>
    <property type="evidence" value="ECO:0007669"/>
    <property type="project" value="InterPro"/>
</dbReference>
<dbReference type="Proteomes" id="UP000051295">
    <property type="component" value="Unassembled WGS sequence"/>
</dbReference>
<dbReference type="InterPro" id="IPR007848">
    <property type="entry name" value="Small_mtfrase_dom"/>
</dbReference>
<dbReference type="InterPro" id="IPR002052">
    <property type="entry name" value="DNA_methylase_N6_adenine_CS"/>
</dbReference>
<accession>A0A0T5NUQ4</accession>
<organism evidence="7 8">
    <name type="scientific">Roseovarius atlanticus</name>
    <dbReference type="NCBI Taxonomy" id="1641875"/>
    <lineage>
        <taxon>Bacteria</taxon>
        <taxon>Pseudomonadati</taxon>
        <taxon>Pseudomonadota</taxon>
        <taxon>Alphaproteobacteria</taxon>
        <taxon>Rhodobacterales</taxon>
        <taxon>Roseobacteraceae</taxon>
        <taxon>Roseovarius</taxon>
    </lineage>
</organism>
<dbReference type="GO" id="GO:0032259">
    <property type="term" value="P:methylation"/>
    <property type="evidence" value="ECO:0007669"/>
    <property type="project" value="UniProtKB-KW"/>
</dbReference>
<sequence length="323" mass="34367">MEDGTIAWPEGARVAIFAPRTGADLSGLPKDRTQIITRFRPDWEAFQAVGWECVLAPEGRYGAALVFATRAKALCQGLIAEAAGVSDGIVVVDGAKTDGIESILKACRGRAEVSAPLSKAHGKLFTIEAGAEFSDWALAERGTVEEDGKAFVTAPGVFSADGVDPASRLLAEALPEKLGAQVVDLGAGWGYLAHRVLARESVQALHLVEADHVALDCARQNVTDPRAVFHWADALTWAAPGPVDAVVMNPPFHIGRASDPGLGRAFIRAAARMLGPRGRLFMVANRHLPYEGDLTASFGELREIGGDNRFKIVEAARPSRTRG</sequence>
<dbReference type="Gene3D" id="3.40.50.150">
    <property type="entry name" value="Vaccinia Virus protein VP39"/>
    <property type="match status" value="2"/>
</dbReference>
<dbReference type="PANTHER" id="PTHR47816">
    <property type="entry name" value="RIBOSOMAL RNA SMALL SUBUNIT METHYLTRANSFERASE C"/>
    <property type="match status" value="1"/>
</dbReference>
<protein>
    <submittedName>
        <fullName evidence="7">MFS transporter</fullName>
    </submittedName>
</protein>
<dbReference type="Pfam" id="PF05175">
    <property type="entry name" value="MTS"/>
    <property type="match status" value="1"/>
</dbReference>
<keyword evidence="3" id="KW-0489">Methyltransferase</keyword>
<keyword evidence="1" id="KW-0963">Cytoplasm</keyword>
<evidence type="ECO:0000313" key="8">
    <source>
        <dbReference type="Proteomes" id="UP000051295"/>
    </source>
</evidence>
<dbReference type="PROSITE" id="PS00092">
    <property type="entry name" value="N6_MTASE"/>
    <property type="match status" value="1"/>
</dbReference>
<dbReference type="RefSeq" id="WP_057793340.1">
    <property type="nucleotide sequence ID" value="NZ_LAXJ01000009.1"/>
</dbReference>
<evidence type="ECO:0000256" key="3">
    <source>
        <dbReference type="ARBA" id="ARBA00022603"/>
    </source>
</evidence>
<evidence type="ECO:0000256" key="1">
    <source>
        <dbReference type="ARBA" id="ARBA00022490"/>
    </source>
</evidence>
<dbReference type="STRING" id="1641875.XM53_10300"/>
<reference evidence="7 8" key="1">
    <citation type="submission" date="2015-04" db="EMBL/GenBank/DDBJ databases">
        <title>The draft genome sequence of Roseovarius sp.R12b.</title>
        <authorList>
            <person name="Li G."/>
            <person name="Lai Q."/>
            <person name="Shao Z."/>
            <person name="Yan P."/>
        </authorList>
    </citation>
    <scope>NUCLEOTIDE SEQUENCE [LARGE SCALE GENOMIC DNA]</scope>
    <source>
        <strain evidence="7 8">R12B</strain>
    </source>
</reference>
<keyword evidence="2" id="KW-0698">rRNA processing</keyword>